<evidence type="ECO:0000313" key="4">
    <source>
        <dbReference type="Proteomes" id="UP001596118"/>
    </source>
</evidence>
<protein>
    <submittedName>
        <fullName evidence="3">Metal-sulfur cluster assembly factor</fullName>
    </submittedName>
</protein>
<feature type="domain" description="MIP18 family-like" evidence="2">
    <location>
        <begin position="26"/>
        <end position="99"/>
    </location>
</feature>
<dbReference type="Pfam" id="PF01883">
    <property type="entry name" value="FeS_assembly_P"/>
    <property type="match status" value="1"/>
</dbReference>
<dbReference type="AlphaFoldDB" id="A0ABD5R3U6"/>
<sequence length="271" mass="28890">MSGSRTDAGGTGARDAVPDTADDRDEAAVTARLDRVEDPELARSIVELDYVGTIEIDDDRVRVTFTLPTAWCSPAFAWMMAVDARDEVEDLEWVREARVELHDHMHAEEITTGVNAGDTFGETFPDADGGVAEVRATIADKARVSRQREAIEALLAAGVDPVQIVDLDRGDVSLDGDDAHVALDGLSVVVDREPVADYLGRAEASGHVTTDDDTLFLTPEGEPIPADQLALVQKRSRLADVNMGGQGAVCDALHRARHGPNGPGESGDPTA</sequence>
<dbReference type="RefSeq" id="WP_256411413.1">
    <property type="nucleotide sequence ID" value="NZ_JANHDM010000004.1"/>
</dbReference>
<keyword evidence="4" id="KW-1185">Reference proteome</keyword>
<dbReference type="SUPFAM" id="SSF117916">
    <property type="entry name" value="Fe-S cluster assembly (FSCA) domain-like"/>
    <property type="match status" value="1"/>
</dbReference>
<evidence type="ECO:0000313" key="3">
    <source>
        <dbReference type="EMBL" id="MFC5279678.1"/>
    </source>
</evidence>
<dbReference type="Gene3D" id="3.30.300.130">
    <property type="entry name" value="Fe-S cluster assembly (FSCA)"/>
    <property type="match status" value="1"/>
</dbReference>
<dbReference type="Proteomes" id="UP001596118">
    <property type="component" value="Unassembled WGS sequence"/>
</dbReference>
<accession>A0ABD5R3U6</accession>
<gene>
    <name evidence="3" type="ORF">ACFPM1_13050</name>
</gene>
<comment type="caution">
    <text evidence="3">The sequence shown here is derived from an EMBL/GenBank/DDBJ whole genome shotgun (WGS) entry which is preliminary data.</text>
</comment>
<dbReference type="InterPro" id="IPR002744">
    <property type="entry name" value="MIP18-like"/>
</dbReference>
<dbReference type="EMBL" id="JBHSKY010000015">
    <property type="protein sequence ID" value="MFC5279678.1"/>
    <property type="molecule type" value="Genomic_DNA"/>
</dbReference>
<proteinExistence type="predicted"/>
<evidence type="ECO:0000256" key="1">
    <source>
        <dbReference type="SAM" id="MobiDB-lite"/>
    </source>
</evidence>
<feature type="region of interest" description="Disordered" evidence="1">
    <location>
        <begin position="1"/>
        <end position="26"/>
    </location>
</feature>
<name>A0ABD5R3U6_9EURY</name>
<dbReference type="InterPro" id="IPR034904">
    <property type="entry name" value="FSCA_dom_sf"/>
</dbReference>
<evidence type="ECO:0000259" key="2">
    <source>
        <dbReference type="Pfam" id="PF01883"/>
    </source>
</evidence>
<organism evidence="3 4">
    <name type="scientific">Halorubrum rubrum</name>
    <dbReference type="NCBI Taxonomy" id="1126240"/>
    <lineage>
        <taxon>Archaea</taxon>
        <taxon>Methanobacteriati</taxon>
        <taxon>Methanobacteriota</taxon>
        <taxon>Stenosarchaea group</taxon>
        <taxon>Halobacteria</taxon>
        <taxon>Halobacteriales</taxon>
        <taxon>Haloferacaceae</taxon>
        <taxon>Halorubrum</taxon>
    </lineage>
</organism>
<reference evidence="3 4" key="1">
    <citation type="journal article" date="2019" name="Int. J. Syst. Evol. Microbiol.">
        <title>The Global Catalogue of Microorganisms (GCM) 10K type strain sequencing project: providing services to taxonomists for standard genome sequencing and annotation.</title>
        <authorList>
            <consortium name="The Broad Institute Genomics Platform"/>
            <consortium name="The Broad Institute Genome Sequencing Center for Infectious Disease"/>
            <person name="Wu L."/>
            <person name="Ma J."/>
        </authorList>
    </citation>
    <scope>NUCLEOTIDE SEQUENCE [LARGE SCALE GENOMIC DNA]</scope>
    <source>
        <strain evidence="3 4">CGMCC 1.12124</strain>
    </source>
</reference>